<dbReference type="KEGG" id="dpo:4800875"/>
<organism evidence="3 4">
    <name type="scientific">Drosophila pseudoobscura pseudoobscura</name>
    <name type="common">Fruit fly</name>
    <dbReference type="NCBI Taxonomy" id="46245"/>
    <lineage>
        <taxon>Eukaryota</taxon>
        <taxon>Metazoa</taxon>
        <taxon>Ecdysozoa</taxon>
        <taxon>Arthropoda</taxon>
        <taxon>Hexapoda</taxon>
        <taxon>Insecta</taxon>
        <taxon>Pterygota</taxon>
        <taxon>Neoptera</taxon>
        <taxon>Endopterygota</taxon>
        <taxon>Diptera</taxon>
        <taxon>Brachycera</taxon>
        <taxon>Muscomorpha</taxon>
        <taxon>Ephydroidea</taxon>
        <taxon>Drosophilidae</taxon>
        <taxon>Drosophila</taxon>
        <taxon>Sophophora</taxon>
    </lineage>
</organism>
<keyword evidence="2" id="KW-0812">Transmembrane</keyword>
<keyword evidence="3" id="KW-1185">Reference proteome</keyword>
<accession>A0A6I8UMV8</accession>
<feature type="compositionally biased region" description="Acidic residues" evidence="1">
    <location>
        <begin position="451"/>
        <end position="463"/>
    </location>
</feature>
<feature type="compositionally biased region" description="Basic and acidic residues" evidence="1">
    <location>
        <begin position="480"/>
        <end position="494"/>
    </location>
</feature>
<evidence type="ECO:0000256" key="1">
    <source>
        <dbReference type="SAM" id="MobiDB-lite"/>
    </source>
</evidence>
<reference evidence="3" key="1">
    <citation type="submission" date="2024-06" db="UniProtKB">
        <authorList>
            <consortium name="RefSeq"/>
        </authorList>
    </citation>
    <scope>NUCLEOTIDE SEQUENCE [LARGE SCALE GENOMIC DNA]</scope>
    <source>
        <strain evidence="3">MV2-25</strain>
    </source>
</reference>
<reference evidence="4" key="2">
    <citation type="submission" date="2025-08" db="UniProtKB">
        <authorList>
            <consortium name="RefSeq"/>
        </authorList>
    </citation>
    <scope>IDENTIFICATION</scope>
    <source>
        <strain evidence="4">MV-25-SWS-2005</strain>
        <tissue evidence="4">Whole body</tissue>
    </source>
</reference>
<protein>
    <submittedName>
        <fullName evidence="4">Flocculation protein FLO11</fullName>
    </submittedName>
</protein>
<feature type="region of interest" description="Disordered" evidence="1">
    <location>
        <begin position="359"/>
        <end position="530"/>
    </location>
</feature>
<feature type="compositionally biased region" description="Low complexity" evidence="1">
    <location>
        <begin position="364"/>
        <end position="377"/>
    </location>
</feature>
<feature type="compositionally biased region" description="Low complexity" evidence="1">
    <location>
        <begin position="194"/>
        <end position="204"/>
    </location>
</feature>
<sequence>MAISKSHRIRRSSCKVVPGRCSTGNGLANPLALALALVFVTLAAVSMLAPCSALPSESTTFPADIEEIVNQNETTVEPALQDVAIDPVETRASEVVDDLVDTSFVALAGEDLEQDIRNAVKSEMELEMEADASSPVVQLKEELAQDQENKTDHQETEVQSAREPKTLEAEEEGSKEVPLNPQANNDQTKELQQTNTNADTTTATEHTPVSSEQEEGRSRPLPSVTSDLVSVIFNENRAITEQPITKTNLLALEQEHEVFEDRETTPLPIYEGPKHQVTKKQGVEDLLPVEVAPEVPSQETKTVLEGRTLEEQTDSLNEIDSEEIEPKAISTISVEPTHTEVETKADIEAKAEIAAKAEIEAQVEEAGTPEETVVEPAEPQDPVNEAAGAEIVPETTEETATEVLSPNEEHSEEEEEVAVARTEQIETVHEPTETPKVVDSDVPKGTHNVEDESIEEKEAESDETDAKTEQSKDDDDSSEKEEKPSAGDEPKCPSDDSTATPLVSYPPHDAGQTFDSNSADEHSAPLSRPSSYRSTMIIALCSGTAVIFIITSLVIFVVSFQRQHGTLDIEMQEQRLGKDSLDEEDAQMKLLDVDLSTPVIVSMGSEETEECL</sequence>
<keyword evidence="2" id="KW-1133">Transmembrane helix</keyword>
<dbReference type="InParanoid" id="A0A6I8UMV8"/>
<dbReference type="Proteomes" id="UP000001819">
    <property type="component" value="Chromosome 2"/>
</dbReference>
<name>A0A6I8UMV8_DROPS</name>
<keyword evidence="2" id="KW-0472">Membrane</keyword>
<evidence type="ECO:0000313" key="4">
    <source>
        <dbReference type="RefSeq" id="XP_001358072.3"/>
    </source>
</evidence>
<feature type="transmembrane region" description="Helical" evidence="2">
    <location>
        <begin position="536"/>
        <end position="558"/>
    </location>
</feature>
<proteinExistence type="predicted"/>
<dbReference type="RefSeq" id="XP_001358072.3">
    <property type="nucleotide sequence ID" value="XM_001358035.5"/>
</dbReference>
<feature type="compositionally biased region" description="Basic and acidic residues" evidence="1">
    <location>
        <begin position="423"/>
        <end position="450"/>
    </location>
</feature>
<dbReference type="AlphaFoldDB" id="A0A6I8UMV8"/>
<evidence type="ECO:0000256" key="2">
    <source>
        <dbReference type="SAM" id="Phobius"/>
    </source>
</evidence>
<gene>
    <name evidence="4" type="primary">Dtg</name>
</gene>
<evidence type="ECO:0000313" key="3">
    <source>
        <dbReference type="Proteomes" id="UP000001819"/>
    </source>
</evidence>
<feature type="compositionally biased region" description="Polar residues" evidence="1">
    <location>
        <begin position="181"/>
        <end position="193"/>
    </location>
</feature>
<feature type="compositionally biased region" description="Basic and acidic residues" evidence="1">
    <location>
        <begin position="143"/>
        <end position="175"/>
    </location>
</feature>
<feature type="region of interest" description="Disordered" evidence="1">
    <location>
        <begin position="143"/>
        <end position="223"/>
    </location>
</feature>